<dbReference type="InterPro" id="IPR004358">
    <property type="entry name" value="Sig_transdc_His_kin-like_C"/>
</dbReference>
<dbReference type="InterPro" id="IPR005467">
    <property type="entry name" value="His_kinase_dom"/>
</dbReference>
<dbReference type="EMBL" id="CP001292">
    <property type="protein sequence ID" value="ACK73867.1"/>
    <property type="molecule type" value="Genomic_DNA"/>
</dbReference>
<keyword evidence="4" id="KW-0902">Two-component regulatory system</keyword>
<dbReference type="GO" id="GO:0004673">
    <property type="term" value="F:protein histidine kinase activity"/>
    <property type="evidence" value="ECO:0007669"/>
    <property type="project" value="UniProtKB-EC"/>
</dbReference>
<dbReference type="PROSITE" id="PS50109">
    <property type="entry name" value="HIS_KIN"/>
    <property type="match status" value="1"/>
</dbReference>
<evidence type="ECO:0000256" key="2">
    <source>
        <dbReference type="ARBA" id="ARBA00012438"/>
    </source>
</evidence>
<proteinExistence type="predicted"/>
<keyword evidence="6" id="KW-1133">Transmembrane helix</keyword>
<evidence type="ECO:0000256" key="5">
    <source>
        <dbReference type="SAM" id="Coils"/>
    </source>
</evidence>
<dbReference type="OrthoDB" id="337251at2"/>
<keyword evidence="9" id="KW-1185">Reference proteome</keyword>
<dbReference type="SUPFAM" id="SSF55874">
    <property type="entry name" value="ATPase domain of HSP90 chaperone/DNA topoisomerase II/histidine kinase"/>
    <property type="match status" value="1"/>
</dbReference>
<dbReference type="PANTHER" id="PTHR43065">
    <property type="entry name" value="SENSOR HISTIDINE KINASE"/>
    <property type="match status" value="1"/>
</dbReference>
<keyword evidence="5" id="KW-0175">Coiled coil</keyword>
<keyword evidence="3 8" id="KW-0418">Kinase</keyword>
<dbReference type="AlphaFoldDB" id="B7KM45"/>
<dbReference type="Proteomes" id="UP000002384">
    <property type="component" value="Plasmid pP742401"/>
</dbReference>
<feature type="transmembrane region" description="Helical" evidence="6">
    <location>
        <begin position="314"/>
        <end position="334"/>
    </location>
</feature>
<dbReference type="GO" id="GO:0000160">
    <property type="term" value="P:phosphorelay signal transduction system"/>
    <property type="evidence" value="ECO:0007669"/>
    <property type="project" value="UniProtKB-KW"/>
</dbReference>
<feature type="domain" description="Histidine kinase" evidence="7">
    <location>
        <begin position="429"/>
        <end position="664"/>
    </location>
</feature>
<dbReference type="SMART" id="SM01080">
    <property type="entry name" value="CHASE2"/>
    <property type="match status" value="1"/>
</dbReference>
<dbReference type="InterPro" id="IPR007890">
    <property type="entry name" value="CHASE2"/>
</dbReference>
<dbReference type="Pfam" id="PF05226">
    <property type="entry name" value="CHASE2"/>
    <property type="match status" value="1"/>
</dbReference>
<protein>
    <recommendedName>
        <fullName evidence="2">histidine kinase</fullName>
        <ecNumber evidence="2">2.7.13.3</ecNumber>
    </recommendedName>
</protein>
<dbReference type="EC" id="2.7.13.3" evidence="2"/>
<keyword evidence="6" id="KW-0472">Membrane</keyword>
<feature type="transmembrane region" description="Helical" evidence="6">
    <location>
        <begin position="370"/>
        <end position="394"/>
    </location>
</feature>
<organism evidence="8 9">
    <name type="scientific">Gloeothece citriformis (strain PCC 7424)</name>
    <name type="common">Cyanothece sp. (strain PCC 7424)</name>
    <dbReference type="NCBI Taxonomy" id="65393"/>
    <lineage>
        <taxon>Bacteria</taxon>
        <taxon>Bacillati</taxon>
        <taxon>Cyanobacteriota</taxon>
        <taxon>Cyanophyceae</taxon>
        <taxon>Oscillatoriophycideae</taxon>
        <taxon>Chroococcales</taxon>
        <taxon>Aphanothecaceae</taxon>
        <taxon>Gloeothece</taxon>
        <taxon>Gloeothece citriformis</taxon>
    </lineage>
</organism>
<dbReference type="PANTHER" id="PTHR43065:SF42">
    <property type="entry name" value="TWO-COMPONENT SENSOR PPRA"/>
    <property type="match status" value="1"/>
</dbReference>
<evidence type="ECO:0000256" key="6">
    <source>
        <dbReference type="SAM" id="Phobius"/>
    </source>
</evidence>
<keyword evidence="6" id="KW-0812">Transmembrane</keyword>
<dbReference type="Gene3D" id="3.30.565.10">
    <property type="entry name" value="Histidine kinase-like ATPase, C-terminal domain"/>
    <property type="match status" value="1"/>
</dbReference>
<dbReference type="RefSeq" id="WP_012599767.1">
    <property type="nucleotide sequence ID" value="NC_011738.1"/>
</dbReference>
<sequence>MKTKNFFKHLLIFIPITGFILVLRTLGWLQLFELLAYDILFQLRPLEPLDSRIVIVGLQESEIQKYYPLSDQTLAQLIEKIKRQNPVAIGLDFYRDVSVGAGQEQLLKTFKTTPNLIGVKKAIGEKVNPPQALKERGQIASSDVVLDGDGVLRRGLIGFFDEQDQYVNTIGAKLGFLYLERKGIFPETDKSQKAIKVGEKIFERFQANQGAYRQADAGGYQILLNSRNPRQSFVKVSFGDVLSEQINPRLFQDKLVFIGTTSSSIKDEFLTPYSRSLFTSPQPVYGVEIQANLASYILSAVFDNRATIKTFPPLIDLIFLIGIGGIVYLCLWSIRSTQNYLVLTLKGIIITIFLSGLLLVIYYCLFLGGWWFPLIPCLLEVGSITLGVAGLILYNKNQEIQSLYRELKQTQEQIIFEKKQSSLAKLVLGVAHEINNPLNFVINFSVLSLDYLEELENLPWTPENKEEINRLILFIKENCQDTLEHGQRAALITKSLLQQTPSQDNRTISADVNELIESLLSVVIYSKQAEKNDFSLFIETNYDPLIGTKEIIYQDVYQILVNLVNNACDAVFEKKKKEGGDFDPKIFVSTRLLKNEKFQLTIGDNGDGIAPEIEAHLFEPFQTTKNLGEGIGIGLYNTYQLVKKNQGNIYWKREDGKTTFFVEI</sequence>
<evidence type="ECO:0000313" key="9">
    <source>
        <dbReference type="Proteomes" id="UP000002384"/>
    </source>
</evidence>
<dbReference type="eggNOG" id="COG4252">
    <property type="taxonomic scope" value="Bacteria"/>
</dbReference>
<keyword evidence="3 8" id="KW-0808">Transferase</keyword>
<gene>
    <name evidence="8" type="ordered locus">PCC7424_5806</name>
</gene>
<geneLocation type="plasmid" evidence="8 9">
    <name>pP742401</name>
</geneLocation>
<dbReference type="InterPro" id="IPR036890">
    <property type="entry name" value="HATPase_C_sf"/>
</dbReference>
<evidence type="ECO:0000313" key="8">
    <source>
        <dbReference type="EMBL" id="ACK73867.1"/>
    </source>
</evidence>
<dbReference type="PRINTS" id="PR00344">
    <property type="entry name" value="BCTRLSENSOR"/>
</dbReference>
<evidence type="ECO:0000256" key="4">
    <source>
        <dbReference type="ARBA" id="ARBA00023012"/>
    </source>
</evidence>
<name>B7KM45_GLOC7</name>
<evidence type="ECO:0000256" key="1">
    <source>
        <dbReference type="ARBA" id="ARBA00000085"/>
    </source>
</evidence>
<dbReference type="eggNOG" id="COG4191">
    <property type="taxonomic scope" value="Bacteria"/>
</dbReference>
<dbReference type="KEGG" id="cyc:PCC7424_5806"/>
<evidence type="ECO:0000259" key="7">
    <source>
        <dbReference type="PROSITE" id="PS50109"/>
    </source>
</evidence>
<feature type="transmembrane region" description="Helical" evidence="6">
    <location>
        <begin position="6"/>
        <end position="26"/>
    </location>
</feature>
<dbReference type="SMART" id="SM00387">
    <property type="entry name" value="HATPase_c"/>
    <property type="match status" value="1"/>
</dbReference>
<reference evidence="9" key="1">
    <citation type="journal article" date="2011" name="MBio">
        <title>Novel metabolic attributes of the genus Cyanothece, comprising a group of unicellular nitrogen-fixing Cyanobacteria.</title>
        <authorList>
            <person name="Bandyopadhyay A."/>
            <person name="Elvitigala T."/>
            <person name="Welsh E."/>
            <person name="Stockel J."/>
            <person name="Liberton M."/>
            <person name="Min H."/>
            <person name="Sherman L.A."/>
            <person name="Pakrasi H.B."/>
        </authorList>
    </citation>
    <scope>NUCLEOTIDE SEQUENCE [LARGE SCALE GENOMIC DNA]</scope>
    <source>
        <strain evidence="9">PCC 7424</strain>
        <plasmid evidence="9">pP742401</plasmid>
    </source>
</reference>
<dbReference type="HOGENOM" id="CLU_009478_0_0_3"/>
<dbReference type="Pfam" id="PF02518">
    <property type="entry name" value="HATPase_c"/>
    <property type="match status" value="1"/>
</dbReference>
<dbReference type="Gene3D" id="1.10.287.130">
    <property type="match status" value="1"/>
</dbReference>
<comment type="catalytic activity">
    <reaction evidence="1">
        <text>ATP + protein L-histidine = ADP + protein N-phospho-L-histidine.</text>
        <dbReference type="EC" id="2.7.13.3"/>
    </reaction>
</comment>
<feature type="coiled-coil region" evidence="5">
    <location>
        <begin position="393"/>
        <end position="420"/>
    </location>
</feature>
<dbReference type="InterPro" id="IPR003594">
    <property type="entry name" value="HATPase_dom"/>
</dbReference>
<feature type="transmembrane region" description="Helical" evidence="6">
    <location>
        <begin position="340"/>
        <end position="363"/>
    </location>
</feature>
<evidence type="ECO:0000256" key="3">
    <source>
        <dbReference type="ARBA" id="ARBA00022777"/>
    </source>
</evidence>
<accession>B7KM45</accession>
<keyword evidence="8" id="KW-0614">Plasmid</keyword>